<keyword evidence="2" id="KW-1185">Reference proteome</keyword>
<dbReference type="EMBL" id="LGSR01000018">
    <property type="protein sequence ID" value="KOS20277.1"/>
    <property type="molecule type" value="Genomic_DNA"/>
</dbReference>
<dbReference type="OrthoDB" id="4156665at2759"/>
<evidence type="ECO:0000313" key="2">
    <source>
        <dbReference type="Proteomes" id="UP000053831"/>
    </source>
</evidence>
<protein>
    <recommendedName>
        <fullName evidence="3">Beta-xylosidase</fullName>
    </recommendedName>
</protein>
<dbReference type="AlphaFoldDB" id="A0A0M8MZX0"/>
<accession>A0A0M8MZX0</accession>
<organism evidence="1 2">
    <name type="scientific">Escovopsis weberi</name>
    <dbReference type="NCBI Taxonomy" id="150374"/>
    <lineage>
        <taxon>Eukaryota</taxon>
        <taxon>Fungi</taxon>
        <taxon>Dikarya</taxon>
        <taxon>Ascomycota</taxon>
        <taxon>Pezizomycotina</taxon>
        <taxon>Sordariomycetes</taxon>
        <taxon>Hypocreomycetidae</taxon>
        <taxon>Hypocreales</taxon>
        <taxon>Hypocreaceae</taxon>
        <taxon>Escovopsis</taxon>
    </lineage>
</organism>
<name>A0A0M8MZX0_ESCWE</name>
<reference evidence="1 2" key="1">
    <citation type="submission" date="2015-07" db="EMBL/GenBank/DDBJ databases">
        <title>The genome of the fungus Escovopsis weberi, a specialized disease agent of ant agriculture.</title>
        <authorList>
            <person name="de Man T.J."/>
            <person name="Stajich J.E."/>
            <person name="Kubicek C.P."/>
            <person name="Chenthamara K."/>
            <person name="Atanasova L."/>
            <person name="Druzhinina I.S."/>
            <person name="Birnbaum S."/>
            <person name="Barribeau S.M."/>
            <person name="Teiling C."/>
            <person name="Suen G."/>
            <person name="Currie C."/>
            <person name="Gerardo N.M."/>
        </authorList>
    </citation>
    <scope>NUCLEOTIDE SEQUENCE [LARGE SCALE GENOMIC DNA]</scope>
</reference>
<gene>
    <name evidence="1" type="ORF">ESCO_006114</name>
</gene>
<evidence type="ECO:0008006" key="3">
    <source>
        <dbReference type="Google" id="ProtNLM"/>
    </source>
</evidence>
<proteinExistence type="predicted"/>
<dbReference type="Proteomes" id="UP000053831">
    <property type="component" value="Unassembled WGS sequence"/>
</dbReference>
<evidence type="ECO:0000313" key="1">
    <source>
        <dbReference type="EMBL" id="KOS20277.1"/>
    </source>
</evidence>
<comment type="caution">
    <text evidence="1">The sequence shown here is derived from an EMBL/GenBank/DDBJ whole genome shotgun (WGS) entry which is preliminary data.</text>
</comment>
<sequence length="150" mass="17382">MMPQGIPSRRKPTPKFTKGRLAKNPQLAWKLQQMALELSPFVQINTGIIHPDFPKTILQFWLLTEEQLEDLAQFYHQRTPCELGSRYPCPVKWRSDAPLEEKRYNLGRFIGLLNGPPPVALKTEEQIAEEVRLASRDAAAWRRKMNPFSQ</sequence>